<evidence type="ECO:0000256" key="2">
    <source>
        <dbReference type="ARBA" id="ARBA00022448"/>
    </source>
</evidence>
<dbReference type="SMART" id="SM00062">
    <property type="entry name" value="PBPb"/>
    <property type="match status" value="1"/>
</dbReference>
<dbReference type="InterPro" id="IPR001638">
    <property type="entry name" value="Solute-binding_3/MltF_N"/>
</dbReference>
<keyword evidence="8" id="KW-1185">Reference proteome</keyword>
<dbReference type="Pfam" id="PF00497">
    <property type="entry name" value="SBP_bac_3"/>
    <property type="match status" value="1"/>
</dbReference>
<feature type="compositionally biased region" description="Low complexity" evidence="5">
    <location>
        <begin position="54"/>
        <end position="63"/>
    </location>
</feature>
<sequence length="339" mass="36046">MAPGRGPRRGRAGTSVAVAVGGLTLSAVLLVQTVLSAAAPVRPPSDGDRGAERGPGAARAAPAAERETCADGSDPAESLRPSAEAGPAVRRIQRAGRLVVGVDQNSYLWGYRDPSTGGITGFDIDLVKAVAEDLLGDDPEIVYKTIPTDQRIPAVRRREVDMVVRTMSITCERRRQVAFSTAYFEAGQQILVPKSSPVTGFDGTLRGKRLCTAAGSTAQTLLEEDDGGALPVYVGNQLDCLVLLQLGEVDAVMTDSALAAGQAAQDPSVHLVGEPLTVEPYGIAMHLEDEDLVRRVNKVLEDYRRGGGDSPWMASYERWLADKMETAEPAPPAPAYRDR</sequence>
<gene>
    <name evidence="7" type="ORF">GCM10010420_11680</name>
</gene>
<organism evidence="7 8">
    <name type="scientific">Streptomyces glaucosporus</name>
    <dbReference type="NCBI Taxonomy" id="284044"/>
    <lineage>
        <taxon>Bacteria</taxon>
        <taxon>Bacillati</taxon>
        <taxon>Actinomycetota</taxon>
        <taxon>Actinomycetes</taxon>
        <taxon>Kitasatosporales</taxon>
        <taxon>Streptomycetaceae</taxon>
        <taxon>Streptomyces</taxon>
    </lineage>
</organism>
<comment type="caution">
    <text evidence="7">The sequence shown here is derived from an EMBL/GenBank/DDBJ whole genome shotgun (WGS) entry which is preliminary data.</text>
</comment>
<evidence type="ECO:0000256" key="3">
    <source>
        <dbReference type="ARBA" id="ARBA00022729"/>
    </source>
</evidence>
<evidence type="ECO:0000256" key="4">
    <source>
        <dbReference type="RuleBase" id="RU003744"/>
    </source>
</evidence>
<dbReference type="CDD" id="cd13690">
    <property type="entry name" value="PBP2_GluB"/>
    <property type="match status" value="1"/>
</dbReference>
<keyword evidence="2" id="KW-0813">Transport</keyword>
<evidence type="ECO:0000256" key="5">
    <source>
        <dbReference type="SAM" id="MobiDB-lite"/>
    </source>
</evidence>
<dbReference type="SUPFAM" id="SSF53850">
    <property type="entry name" value="Periplasmic binding protein-like II"/>
    <property type="match status" value="1"/>
</dbReference>
<dbReference type="InterPro" id="IPR018313">
    <property type="entry name" value="SBP_3_CS"/>
</dbReference>
<evidence type="ECO:0000256" key="1">
    <source>
        <dbReference type="ARBA" id="ARBA00010333"/>
    </source>
</evidence>
<dbReference type="PROSITE" id="PS01039">
    <property type="entry name" value="SBP_BACTERIAL_3"/>
    <property type="match status" value="1"/>
</dbReference>
<evidence type="ECO:0000313" key="8">
    <source>
        <dbReference type="Proteomes" id="UP001500058"/>
    </source>
</evidence>
<keyword evidence="3" id="KW-0732">Signal</keyword>
<protein>
    <submittedName>
        <fullName evidence="7">Glutamate ABC transporter substrate-binding protein</fullName>
    </submittedName>
</protein>
<name>A0ABN3HXF9_9ACTN</name>
<feature type="domain" description="Solute-binding protein family 3/N-terminal" evidence="6">
    <location>
        <begin position="97"/>
        <end position="323"/>
    </location>
</feature>
<evidence type="ECO:0000313" key="7">
    <source>
        <dbReference type="EMBL" id="GAA2389608.1"/>
    </source>
</evidence>
<dbReference type="Proteomes" id="UP001500058">
    <property type="component" value="Unassembled WGS sequence"/>
</dbReference>
<accession>A0ABN3HXF9</accession>
<reference evidence="7 8" key="1">
    <citation type="journal article" date="2019" name="Int. J. Syst. Evol. Microbiol.">
        <title>The Global Catalogue of Microorganisms (GCM) 10K type strain sequencing project: providing services to taxonomists for standard genome sequencing and annotation.</title>
        <authorList>
            <consortium name="The Broad Institute Genomics Platform"/>
            <consortium name="The Broad Institute Genome Sequencing Center for Infectious Disease"/>
            <person name="Wu L."/>
            <person name="Ma J."/>
        </authorList>
    </citation>
    <scope>NUCLEOTIDE SEQUENCE [LARGE SCALE GENOMIC DNA]</scope>
    <source>
        <strain evidence="7 8">JCM 6921</strain>
    </source>
</reference>
<dbReference type="InterPro" id="IPR051455">
    <property type="entry name" value="Bact_solute-bind_prot3"/>
</dbReference>
<feature type="region of interest" description="Disordered" evidence="5">
    <location>
        <begin position="40"/>
        <end position="87"/>
    </location>
</feature>
<evidence type="ECO:0000259" key="6">
    <source>
        <dbReference type="SMART" id="SM00062"/>
    </source>
</evidence>
<proteinExistence type="inferred from homology"/>
<dbReference type="PANTHER" id="PTHR30085">
    <property type="entry name" value="AMINO ACID ABC TRANSPORTER PERMEASE"/>
    <property type="match status" value="1"/>
</dbReference>
<dbReference type="Gene3D" id="3.40.190.10">
    <property type="entry name" value="Periplasmic binding protein-like II"/>
    <property type="match status" value="2"/>
</dbReference>
<comment type="similarity">
    <text evidence="1 4">Belongs to the bacterial solute-binding protein 3 family.</text>
</comment>
<dbReference type="EMBL" id="BAAATJ010000003">
    <property type="protein sequence ID" value="GAA2389608.1"/>
    <property type="molecule type" value="Genomic_DNA"/>
</dbReference>
<dbReference type="PANTHER" id="PTHR30085:SF6">
    <property type="entry name" value="ABC TRANSPORTER GLUTAMINE-BINDING PROTEIN GLNH"/>
    <property type="match status" value="1"/>
</dbReference>